<dbReference type="EMBL" id="OE009656">
    <property type="protein sequence ID" value="CAD7463897.1"/>
    <property type="molecule type" value="Genomic_DNA"/>
</dbReference>
<reference evidence="2" key="1">
    <citation type="submission" date="2020-11" db="EMBL/GenBank/DDBJ databases">
        <authorList>
            <person name="Tran Van P."/>
        </authorList>
    </citation>
    <scope>NUCLEOTIDE SEQUENCE</scope>
</reference>
<name>A0A7R9IST9_9NEOP</name>
<feature type="region of interest" description="Disordered" evidence="1">
    <location>
        <begin position="1"/>
        <end position="43"/>
    </location>
</feature>
<sequence length="244" mass="27040">MSGKVGKGLSGEGRCRRGGGKPTANQRARVRGHGTKSDQSASRDGVAIQVKVLELSSELVGPGSNLNPLPFEARTLDFEHFALQFLHSTLQETLTFLQLQSELHPSLQLQFTNSWKISHVFNAMTPWKDSDAGPVPRVWWATEDNARRLVDVIATPVIVSLFYYCKYVNILDGQQIVRHREHMLAIILISPFVSSLCTVDYAATWREKTVISVAQDAAITAFVSTIKCNCGKDVVKLMDAIKQD</sequence>
<proteinExistence type="predicted"/>
<accession>A0A7R9IST9</accession>
<evidence type="ECO:0000256" key="1">
    <source>
        <dbReference type="SAM" id="MobiDB-lite"/>
    </source>
</evidence>
<feature type="compositionally biased region" description="Gly residues" evidence="1">
    <location>
        <begin position="1"/>
        <end position="11"/>
    </location>
</feature>
<organism evidence="2">
    <name type="scientific">Timema tahoe</name>
    <dbReference type="NCBI Taxonomy" id="61484"/>
    <lineage>
        <taxon>Eukaryota</taxon>
        <taxon>Metazoa</taxon>
        <taxon>Ecdysozoa</taxon>
        <taxon>Arthropoda</taxon>
        <taxon>Hexapoda</taxon>
        <taxon>Insecta</taxon>
        <taxon>Pterygota</taxon>
        <taxon>Neoptera</taxon>
        <taxon>Polyneoptera</taxon>
        <taxon>Phasmatodea</taxon>
        <taxon>Timematodea</taxon>
        <taxon>Timematoidea</taxon>
        <taxon>Timematidae</taxon>
        <taxon>Timema</taxon>
    </lineage>
</organism>
<protein>
    <submittedName>
        <fullName evidence="2">Uncharacterized protein</fullName>
    </submittedName>
</protein>
<evidence type="ECO:0000313" key="2">
    <source>
        <dbReference type="EMBL" id="CAD7463897.1"/>
    </source>
</evidence>
<dbReference type="AlphaFoldDB" id="A0A7R9IST9"/>
<gene>
    <name evidence="2" type="ORF">TTEB3V08_LOCUS11777</name>
</gene>